<dbReference type="Proteomes" id="UP000233757">
    <property type="component" value="Unassembled WGS sequence"/>
</dbReference>
<dbReference type="PROSITE" id="PS51782">
    <property type="entry name" value="LYSM"/>
    <property type="match status" value="2"/>
</dbReference>
<feature type="region of interest" description="Disordered" evidence="1">
    <location>
        <begin position="435"/>
        <end position="489"/>
    </location>
</feature>
<feature type="domain" description="LysM" evidence="2">
    <location>
        <begin position="307"/>
        <end position="351"/>
    </location>
</feature>
<dbReference type="RefSeq" id="WP_000502516.1">
    <property type="nucleotide sequence ID" value="NZ_AP031579.1"/>
</dbReference>
<dbReference type="InterPro" id="IPR036779">
    <property type="entry name" value="LysM_dom_sf"/>
</dbReference>
<organism evidence="3">
    <name type="scientific">Acinetobacter baumannii</name>
    <dbReference type="NCBI Taxonomy" id="470"/>
    <lineage>
        <taxon>Bacteria</taxon>
        <taxon>Pseudomonadati</taxon>
        <taxon>Pseudomonadota</taxon>
        <taxon>Gammaproteobacteria</taxon>
        <taxon>Moraxellales</taxon>
        <taxon>Moraxellaceae</taxon>
        <taxon>Acinetobacter</taxon>
        <taxon>Acinetobacter calcoaceticus/baumannii complex</taxon>
    </lineage>
</organism>
<dbReference type="Gene3D" id="1.10.530.10">
    <property type="match status" value="1"/>
</dbReference>
<dbReference type="Gene3D" id="3.10.350.10">
    <property type="entry name" value="LysM domain"/>
    <property type="match status" value="2"/>
</dbReference>
<accession>A0A0K8YMZ7</accession>
<name>A0A0K8YMZ7_ACIBA</name>
<evidence type="ECO:0000313" key="5">
    <source>
        <dbReference type="Proteomes" id="UP000233757"/>
    </source>
</evidence>
<sequence length="648" mass="72375">MGDIYQLLKPKKGYAYTKEQIIDASLVNLPIPTGKKLKGNSRVIGDVDEETFKIIVDTIISLCSRFNLEYQEMAYTLLICLAESGFNPDAAAGTTSASGLAQYTRSTADAFKARSKSILGFEIDMSGTNVFDANIGCYGVLVAFLFNKNLALKWGFKPNDDKYWQLIYMLHHDGPGYYEDDRGKERALRFKWRKDAIDTYERVFKKNLLLLTALLKQKVETKLKLTDHEGKAIENKNYIIATVKSPDRKKPTHLSMNRNEKKEINVVFGKTNSNGESSPVHSRIGDEIITLLLPDNFKKLINTKSAGNYVVKKGDTLEKIAKRNGTSVEQLAKDNNLKDKNKISIGQQLKVNSDVKYIVKQGDTLESIAKRNGTTVEQLAKDNNLKNINRIAIGQELRVHKFLRHKPSNSALKDIFGSLGLDNINLDLITFSKNHTAKPKGSSSNTTSKSKSNLIELRTPVSAEAVKPKKQTKPVIEQNKTQSNGNNKTVKVDVTDGMAVIYTFQDTEYGPHDAPKVGYTVFYDHLGNKLYSFKTGSRVSSKSKKNADGPFSGFYTYIAGGKRNSKLGAAYGTTKIMTTDSRARWVHGGGSGLSDPYAEKQGWRVTMGCTRAQNIDVENLAKKITEFKKQYPKIKIKYIRDSKGTYPK</sequence>
<gene>
    <name evidence="4" type="ORF">CV954_000680</name>
</gene>
<dbReference type="SMART" id="SM00257">
    <property type="entry name" value="LysM"/>
    <property type="match status" value="2"/>
</dbReference>
<dbReference type="InterPro" id="IPR018392">
    <property type="entry name" value="LysM"/>
</dbReference>
<evidence type="ECO:0000259" key="2">
    <source>
        <dbReference type="PROSITE" id="PS51782"/>
    </source>
</evidence>
<feature type="domain" description="LysM" evidence="2">
    <location>
        <begin position="355"/>
        <end position="399"/>
    </location>
</feature>
<dbReference type="EMBL" id="KR155244">
    <property type="protein sequence ID" value="AKR15131.1"/>
    <property type="molecule type" value="Genomic_DNA"/>
</dbReference>
<evidence type="ECO:0000256" key="1">
    <source>
        <dbReference type="SAM" id="MobiDB-lite"/>
    </source>
</evidence>
<dbReference type="EMBL" id="PHJU02000004">
    <property type="protein sequence ID" value="PQL85555.1"/>
    <property type="molecule type" value="Genomic_DNA"/>
</dbReference>
<dbReference type="PANTHER" id="PTHR33734:SF22">
    <property type="entry name" value="MEMBRANE-BOUND LYTIC MUREIN TRANSGLYCOSYLASE D"/>
    <property type="match status" value="1"/>
</dbReference>
<dbReference type="PANTHER" id="PTHR33734">
    <property type="entry name" value="LYSM DOMAIN-CONTAINING GPI-ANCHORED PROTEIN 2"/>
    <property type="match status" value="1"/>
</dbReference>
<dbReference type="CDD" id="cd00118">
    <property type="entry name" value="LysM"/>
    <property type="match status" value="2"/>
</dbReference>
<reference evidence="3" key="1">
    <citation type="submission" date="2015-04" db="EMBL/GenBank/DDBJ databases">
        <authorList>
            <person name="Syromyatnikov M.Y."/>
            <person name="Popov V.N."/>
        </authorList>
    </citation>
    <scope>NUCLEOTIDE SEQUENCE</scope>
    <source>
        <strain evidence="3">Ab244</strain>
    </source>
</reference>
<dbReference type="Pfam" id="PF01476">
    <property type="entry name" value="LysM"/>
    <property type="match status" value="2"/>
</dbReference>
<protein>
    <submittedName>
        <fullName evidence="4">LysM peptidoglycan-binding domain-containing protein</fullName>
    </submittedName>
    <submittedName>
        <fullName evidence="3">Putative lytic transglycosylase</fullName>
    </submittedName>
</protein>
<feature type="compositionally biased region" description="Polar residues" evidence="1">
    <location>
        <begin position="478"/>
        <end position="489"/>
    </location>
</feature>
<reference evidence="4 5" key="2">
    <citation type="submission" date="2018-02" db="EMBL/GenBank/DDBJ databases">
        <title>Acinetobacter baumanii whole genome sequence.</title>
        <authorList>
            <person name="Qasim Z.J."/>
        </authorList>
    </citation>
    <scope>NUCLEOTIDE SEQUENCE [LARGE SCALE GENOMIC DNA]</scope>
    <source>
        <strain evidence="4 5">ZQ8</strain>
    </source>
</reference>
<dbReference type="SUPFAM" id="SSF54106">
    <property type="entry name" value="LysM domain"/>
    <property type="match status" value="2"/>
</dbReference>
<dbReference type="GO" id="GO:0008932">
    <property type="term" value="F:lytic endotransglycosylase activity"/>
    <property type="evidence" value="ECO:0007669"/>
    <property type="project" value="TreeGrafter"/>
</dbReference>
<evidence type="ECO:0000313" key="4">
    <source>
        <dbReference type="EMBL" id="PQL85555.1"/>
    </source>
</evidence>
<dbReference type="PATRIC" id="fig|470.1325.peg.933"/>
<feature type="compositionally biased region" description="Low complexity" evidence="1">
    <location>
        <begin position="442"/>
        <end position="453"/>
    </location>
</feature>
<dbReference type="InterPro" id="IPR023346">
    <property type="entry name" value="Lysozyme-like_dom_sf"/>
</dbReference>
<dbReference type="AlphaFoldDB" id="A0A0K8YMZ7"/>
<evidence type="ECO:0000313" key="3">
    <source>
        <dbReference type="EMBL" id="AKR15131.1"/>
    </source>
</evidence>
<dbReference type="SUPFAM" id="SSF53955">
    <property type="entry name" value="Lysozyme-like"/>
    <property type="match status" value="1"/>
</dbReference>
<proteinExistence type="predicted"/>